<dbReference type="GO" id="GO:0005739">
    <property type="term" value="C:mitochondrion"/>
    <property type="evidence" value="ECO:0007669"/>
    <property type="project" value="TreeGrafter"/>
</dbReference>
<protein>
    <recommendedName>
        <fullName evidence="7">OPA3-like protein</fullName>
    </recommendedName>
</protein>
<evidence type="ECO:0000313" key="5">
    <source>
        <dbReference type="EMBL" id="GMH99528.1"/>
    </source>
</evidence>
<evidence type="ECO:0000256" key="2">
    <source>
        <dbReference type="ARBA" id="ARBA00023054"/>
    </source>
</evidence>
<proteinExistence type="inferred from homology"/>
<keyword evidence="2" id="KW-0175">Coiled coil</keyword>
<feature type="compositionally biased region" description="Low complexity" evidence="3">
    <location>
        <begin position="213"/>
        <end position="223"/>
    </location>
</feature>
<evidence type="ECO:0000256" key="1">
    <source>
        <dbReference type="ARBA" id="ARBA00007584"/>
    </source>
</evidence>
<dbReference type="AlphaFoldDB" id="A0A9W7F1D6"/>
<evidence type="ECO:0000256" key="4">
    <source>
        <dbReference type="SAM" id="SignalP"/>
    </source>
</evidence>
<evidence type="ECO:0008006" key="7">
    <source>
        <dbReference type="Google" id="ProtNLM"/>
    </source>
</evidence>
<keyword evidence="4" id="KW-0732">Signal</keyword>
<keyword evidence="6" id="KW-1185">Reference proteome</keyword>
<name>A0A9W7F1D6_9STRA</name>
<dbReference type="InterPro" id="IPR010754">
    <property type="entry name" value="OPA3-like"/>
</dbReference>
<gene>
    <name evidence="5" type="ORF">TrVE_jg3892</name>
</gene>
<comment type="caution">
    <text evidence="5">The sequence shown here is derived from an EMBL/GenBank/DDBJ whole genome shotgun (WGS) entry which is preliminary data.</text>
</comment>
<comment type="similarity">
    <text evidence="1">Belongs to the OPA3 family.</text>
</comment>
<dbReference type="GO" id="GO:0019216">
    <property type="term" value="P:regulation of lipid metabolic process"/>
    <property type="evidence" value="ECO:0007669"/>
    <property type="project" value="TreeGrafter"/>
</dbReference>
<evidence type="ECO:0000313" key="6">
    <source>
        <dbReference type="Proteomes" id="UP001165160"/>
    </source>
</evidence>
<dbReference type="Proteomes" id="UP001165160">
    <property type="component" value="Unassembled WGS sequence"/>
</dbReference>
<feature type="chain" id="PRO_5040859214" description="OPA3-like protein" evidence="4">
    <location>
        <begin position="20"/>
        <end position="223"/>
    </location>
</feature>
<feature type="signal peptide" evidence="4">
    <location>
        <begin position="1"/>
        <end position="19"/>
    </location>
</feature>
<reference evidence="6" key="1">
    <citation type="journal article" date="2023" name="Commun. Biol.">
        <title>Genome analysis of Parmales, the sister group of diatoms, reveals the evolutionary specialization of diatoms from phago-mixotrophs to photoautotrophs.</title>
        <authorList>
            <person name="Ban H."/>
            <person name="Sato S."/>
            <person name="Yoshikawa S."/>
            <person name="Yamada K."/>
            <person name="Nakamura Y."/>
            <person name="Ichinomiya M."/>
            <person name="Sato N."/>
            <person name="Blanc-Mathieu R."/>
            <person name="Endo H."/>
            <person name="Kuwata A."/>
            <person name="Ogata H."/>
        </authorList>
    </citation>
    <scope>NUCLEOTIDE SEQUENCE [LARGE SCALE GENOMIC DNA]</scope>
    <source>
        <strain evidence="6">NIES 3699</strain>
    </source>
</reference>
<dbReference type="PANTHER" id="PTHR12499:SF0">
    <property type="entry name" value="OPTIC ATROPHY 3 PROTEIN"/>
    <property type="match status" value="1"/>
</dbReference>
<evidence type="ECO:0000256" key="3">
    <source>
        <dbReference type="SAM" id="MobiDB-lite"/>
    </source>
</evidence>
<accession>A0A9W7F1D6</accession>
<feature type="region of interest" description="Disordered" evidence="3">
    <location>
        <begin position="203"/>
        <end position="223"/>
    </location>
</feature>
<organism evidence="5 6">
    <name type="scientific">Triparma verrucosa</name>
    <dbReference type="NCBI Taxonomy" id="1606542"/>
    <lineage>
        <taxon>Eukaryota</taxon>
        <taxon>Sar</taxon>
        <taxon>Stramenopiles</taxon>
        <taxon>Ochrophyta</taxon>
        <taxon>Bolidophyceae</taxon>
        <taxon>Parmales</taxon>
        <taxon>Triparmaceae</taxon>
        <taxon>Triparma</taxon>
    </lineage>
</organism>
<dbReference type="Pfam" id="PF07047">
    <property type="entry name" value="OPA3"/>
    <property type="match status" value="1"/>
</dbReference>
<dbReference type="PANTHER" id="PTHR12499">
    <property type="entry name" value="OPTIC ATROPHY 3 PROTEIN OPA3"/>
    <property type="match status" value="1"/>
</dbReference>
<sequence length="223" mass="24619">MAAALPLTKLLALLIKTLSKPLSKSLKTSAASHPSLSQSLNLLGQASHQITARLNIWSSGFKVKNIGRLNDDKALQKGSDIFGETIVLSVASGVVIFEYQSSAAKAKAKEDAKMREMEAVDVELQTKIRVLQKRVDVLERRQLRILGTVKVDEDEVRQEIIQEKNKLITKPLEKKTEKIGEEEGGWLRKKWLYGYNLKWLGRGGGGEVENEGEGAVVNDGQKG</sequence>
<dbReference type="EMBL" id="BRXX01000235">
    <property type="protein sequence ID" value="GMH99528.1"/>
    <property type="molecule type" value="Genomic_DNA"/>
</dbReference>